<reference evidence="3" key="1">
    <citation type="journal article" date="2013" name="Nature">
        <title>Pan genome of the phytoplankton Emiliania underpins its global distribution.</title>
        <authorList>
            <person name="Read B.A."/>
            <person name="Kegel J."/>
            <person name="Klute M.J."/>
            <person name="Kuo A."/>
            <person name="Lefebvre S.C."/>
            <person name="Maumus F."/>
            <person name="Mayer C."/>
            <person name="Miller J."/>
            <person name="Monier A."/>
            <person name="Salamov A."/>
            <person name="Young J."/>
            <person name="Aguilar M."/>
            <person name="Claverie J.M."/>
            <person name="Frickenhaus S."/>
            <person name="Gonzalez K."/>
            <person name="Herman E.K."/>
            <person name="Lin Y.C."/>
            <person name="Napier J."/>
            <person name="Ogata H."/>
            <person name="Sarno A.F."/>
            <person name="Shmutz J."/>
            <person name="Schroeder D."/>
            <person name="de Vargas C."/>
            <person name="Verret F."/>
            <person name="von Dassow P."/>
            <person name="Valentin K."/>
            <person name="Van de Peer Y."/>
            <person name="Wheeler G."/>
            <person name="Dacks J.B."/>
            <person name="Delwiche C.F."/>
            <person name="Dyhrman S.T."/>
            <person name="Glockner G."/>
            <person name="John U."/>
            <person name="Richards T."/>
            <person name="Worden A.Z."/>
            <person name="Zhang X."/>
            <person name="Grigoriev I.V."/>
            <person name="Allen A.E."/>
            <person name="Bidle K."/>
            <person name="Borodovsky M."/>
            <person name="Bowler C."/>
            <person name="Brownlee C."/>
            <person name="Cock J.M."/>
            <person name="Elias M."/>
            <person name="Gladyshev V.N."/>
            <person name="Groth M."/>
            <person name="Guda C."/>
            <person name="Hadaegh A."/>
            <person name="Iglesias-Rodriguez M.D."/>
            <person name="Jenkins J."/>
            <person name="Jones B.M."/>
            <person name="Lawson T."/>
            <person name="Leese F."/>
            <person name="Lindquist E."/>
            <person name="Lobanov A."/>
            <person name="Lomsadze A."/>
            <person name="Malik S.B."/>
            <person name="Marsh M.E."/>
            <person name="Mackinder L."/>
            <person name="Mock T."/>
            <person name="Mueller-Roeber B."/>
            <person name="Pagarete A."/>
            <person name="Parker M."/>
            <person name="Probert I."/>
            <person name="Quesneville H."/>
            <person name="Raines C."/>
            <person name="Rensing S.A."/>
            <person name="Riano-Pachon D.M."/>
            <person name="Richier S."/>
            <person name="Rokitta S."/>
            <person name="Shiraiwa Y."/>
            <person name="Soanes D.M."/>
            <person name="van der Giezen M."/>
            <person name="Wahlund T.M."/>
            <person name="Williams B."/>
            <person name="Wilson W."/>
            <person name="Wolfe G."/>
            <person name="Wurch L.L."/>
        </authorList>
    </citation>
    <scope>NUCLEOTIDE SEQUENCE</scope>
</reference>
<evidence type="ECO:0000313" key="2">
    <source>
        <dbReference type="EnsemblProtists" id="EOD06488"/>
    </source>
</evidence>
<evidence type="ECO:0000256" key="1">
    <source>
        <dbReference type="SAM" id="MobiDB-lite"/>
    </source>
</evidence>
<proteinExistence type="predicted"/>
<organism evidence="2 3">
    <name type="scientific">Emiliania huxleyi (strain CCMP1516)</name>
    <dbReference type="NCBI Taxonomy" id="280463"/>
    <lineage>
        <taxon>Eukaryota</taxon>
        <taxon>Haptista</taxon>
        <taxon>Haptophyta</taxon>
        <taxon>Prymnesiophyceae</taxon>
        <taxon>Isochrysidales</taxon>
        <taxon>Noelaerhabdaceae</taxon>
        <taxon>Emiliania</taxon>
    </lineage>
</organism>
<dbReference type="GeneID" id="17252637"/>
<feature type="compositionally biased region" description="Pro residues" evidence="1">
    <location>
        <begin position="394"/>
        <end position="435"/>
    </location>
</feature>
<dbReference type="EnsemblProtists" id="EOD06488">
    <property type="protein sequence ID" value="EOD06488"/>
    <property type="gene ID" value="EMIHUDRAFT_121280"/>
</dbReference>
<dbReference type="PANTHER" id="PTHR45691:SF6">
    <property type="entry name" value="PROTEIN DIAPHANOUS"/>
    <property type="match status" value="1"/>
</dbReference>
<dbReference type="PaxDb" id="2903-EOD06488"/>
<dbReference type="AlphaFoldDB" id="A0A0D3I5F3"/>
<dbReference type="KEGG" id="ehx:EMIHUDRAFT_121280"/>
<keyword evidence="3" id="KW-1185">Reference proteome</keyword>
<evidence type="ECO:0000313" key="3">
    <source>
        <dbReference type="Proteomes" id="UP000013827"/>
    </source>
</evidence>
<evidence type="ECO:0008006" key="4">
    <source>
        <dbReference type="Google" id="ProtNLM"/>
    </source>
</evidence>
<dbReference type="GO" id="GO:0030041">
    <property type="term" value="P:actin filament polymerization"/>
    <property type="evidence" value="ECO:0007669"/>
    <property type="project" value="TreeGrafter"/>
</dbReference>
<accession>A0A0D3I5F3</accession>
<protein>
    <recommendedName>
        <fullName evidence="4">PH domain-containing protein</fullName>
    </recommendedName>
</protein>
<dbReference type="STRING" id="2903.R1BA39"/>
<feature type="compositionally biased region" description="Low complexity" evidence="1">
    <location>
        <begin position="56"/>
        <end position="74"/>
    </location>
</feature>
<dbReference type="RefSeq" id="XP_005758917.1">
    <property type="nucleotide sequence ID" value="XM_005758860.1"/>
</dbReference>
<feature type="region of interest" description="Disordered" evidence="1">
    <location>
        <begin position="394"/>
        <end position="436"/>
    </location>
</feature>
<dbReference type="Proteomes" id="UP000013827">
    <property type="component" value="Unassembled WGS sequence"/>
</dbReference>
<feature type="compositionally biased region" description="Basic and acidic residues" evidence="1">
    <location>
        <begin position="1"/>
        <end position="20"/>
    </location>
</feature>
<name>A0A0D3I5F3_EMIH1</name>
<dbReference type="InterPro" id="IPR051412">
    <property type="entry name" value="Formin_Homology_Diaphanous_sf"/>
</dbReference>
<feature type="region of interest" description="Disordered" evidence="1">
    <location>
        <begin position="1"/>
        <end position="74"/>
    </location>
</feature>
<sequence length="625" mass="68929">MELHSTSDEGRRDGIYNQREHGRRGSLSRAAPQRLVGGSSAAASNGDRMEVDEEPPSLSSAPAEPAQQQQQQQASVLTLVADIGRLELEEVGHRAAAREAITATTGTQTSGVPTPRELRAQARLDLQVVGLREEERRRQRLHAAATTRLVRELALKLSNPLRHFGGGAFIQLMMCEFVMRPEVQGRSGRSLGVAFRSQLLLVYEPSDVPTLPGLYSLDVLQASLNTPLLQRAALQAIDDVKLFSLHLPGVLGKVEPTEADSLLGLWQRAAEVRAAEARRPQRGRPRNRIEYALRQNMTGNRYSAALRKAVYLYRHKSGTERSISMRGAASLARDGATLLFDISDDDIARVRLPSAGTCSLIDRAVHRVQRMQEVEFTFSRVTYFVAFGHAQTLPPPPPLLAPPPPPPLSTARPPPALPAPPPPLPPPRPLAPPRMRPLAAPTERKLVMQRFTDGSEFGGHWHQLLFFVDQRRVLYHEPYGGAIDSGIASCFHRSPGPAAGWALEVVDVQLQSCTHECALWVDFVAEVAVDYVRSDLTRSFSEYLRGREEITPLNGMRRTCTAMKTAKAKNNAFVAQRRNDVRTLLRLAYVQRQLPHTGSATLTAFGAAAEQEPAEDTDSDFEMLT</sequence>
<dbReference type="PANTHER" id="PTHR45691">
    <property type="entry name" value="PROTEIN DIAPHANOUS"/>
    <property type="match status" value="1"/>
</dbReference>
<reference evidence="2" key="2">
    <citation type="submission" date="2024-10" db="UniProtKB">
        <authorList>
            <consortium name="EnsemblProtists"/>
        </authorList>
    </citation>
    <scope>IDENTIFICATION</scope>
</reference>
<dbReference type="GO" id="GO:0005884">
    <property type="term" value="C:actin filament"/>
    <property type="evidence" value="ECO:0007669"/>
    <property type="project" value="TreeGrafter"/>
</dbReference>
<dbReference type="HOGENOM" id="CLU_437720_0_0_1"/>